<evidence type="ECO:0000256" key="1">
    <source>
        <dbReference type="SAM" id="MobiDB-lite"/>
    </source>
</evidence>
<evidence type="ECO:0000313" key="4">
    <source>
        <dbReference type="Proteomes" id="UP001500665"/>
    </source>
</evidence>
<dbReference type="EMBL" id="BAAAHH010000057">
    <property type="protein sequence ID" value="GAA0968519.1"/>
    <property type="molecule type" value="Genomic_DNA"/>
</dbReference>
<keyword evidence="4" id="KW-1185">Reference proteome</keyword>
<dbReference type="PANTHER" id="PTHR46637:SF1">
    <property type="entry name" value="BLL5188 PROTEIN"/>
    <property type="match status" value="1"/>
</dbReference>
<dbReference type="Proteomes" id="UP001500665">
    <property type="component" value="Unassembled WGS sequence"/>
</dbReference>
<name>A0ABP4CGM8_9ACTN</name>
<comment type="caution">
    <text evidence="3">The sequence shown here is derived from an EMBL/GenBank/DDBJ whole genome shotgun (WGS) entry which is preliminary data.</text>
</comment>
<protein>
    <recommendedName>
        <fullName evidence="2">Insertion element IS402-like domain-containing protein</fullName>
    </recommendedName>
</protein>
<dbReference type="InterPro" id="IPR052909">
    <property type="entry name" value="Transposase_6_like"/>
</dbReference>
<feature type="compositionally biased region" description="Basic residues" evidence="1">
    <location>
        <begin position="67"/>
        <end position="77"/>
    </location>
</feature>
<accession>A0ABP4CGM8</accession>
<evidence type="ECO:0000313" key="3">
    <source>
        <dbReference type="EMBL" id="GAA0968519.1"/>
    </source>
</evidence>
<sequence>MRKLATGVPWRDLPERYGSWKTVYERYRRWAGDGTFDRLLEHVQVYDDSLGRLDWSVSVDSTIVRAHQHAAGARKKGNAQGQTATPSAGPEAG</sequence>
<reference evidence="4" key="1">
    <citation type="journal article" date="2019" name="Int. J. Syst. Evol. Microbiol.">
        <title>The Global Catalogue of Microorganisms (GCM) 10K type strain sequencing project: providing services to taxonomists for standard genome sequencing and annotation.</title>
        <authorList>
            <consortium name="The Broad Institute Genomics Platform"/>
            <consortium name="The Broad Institute Genome Sequencing Center for Infectious Disease"/>
            <person name="Wu L."/>
            <person name="Ma J."/>
        </authorList>
    </citation>
    <scope>NUCLEOTIDE SEQUENCE [LARGE SCALE GENOMIC DNA]</scope>
    <source>
        <strain evidence="4">JCM 10696</strain>
    </source>
</reference>
<evidence type="ECO:0000259" key="2">
    <source>
        <dbReference type="Pfam" id="PF13340"/>
    </source>
</evidence>
<dbReference type="InterPro" id="IPR025161">
    <property type="entry name" value="IS402-like_dom"/>
</dbReference>
<gene>
    <name evidence="3" type="ORF">GCM10009550_73960</name>
</gene>
<proteinExistence type="predicted"/>
<feature type="region of interest" description="Disordered" evidence="1">
    <location>
        <begin position="67"/>
        <end position="93"/>
    </location>
</feature>
<dbReference type="PANTHER" id="PTHR46637">
    <property type="entry name" value="TIS1421-TRANSPOSASE PROTEIN A"/>
    <property type="match status" value="1"/>
</dbReference>
<dbReference type="Pfam" id="PF13340">
    <property type="entry name" value="DUF4096"/>
    <property type="match status" value="1"/>
</dbReference>
<feature type="domain" description="Insertion element IS402-like" evidence="2">
    <location>
        <begin position="4"/>
        <end position="39"/>
    </location>
</feature>
<organism evidence="3 4">
    <name type="scientific">Actinocorallia libanotica</name>
    <dbReference type="NCBI Taxonomy" id="46162"/>
    <lineage>
        <taxon>Bacteria</taxon>
        <taxon>Bacillati</taxon>
        <taxon>Actinomycetota</taxon>
        <taxon>Actinomycetes</taxon>
        <taxon>Streptosporangiales</taxon>
        <taxon>Thermomonosporaceae</taxon>
        <taxon>Actinocorallia</taxon>
    </lineage>
</organism>